<sequence>GCHCPSFTPLCSFCGSFTSVMNKLLQMGSFKRVTLYDYQALCWVYSESSDSGHTLLDVRVP</sequence>
<proteinExistence type="predicted"/>
<organism evidence="1 2">
    <name type="scientific">Oryzias sinensis</name>
    <name type="common">Chinese medaka</name>
    <dbReference type="NCBI Taxonomy" id="183150"/>
    <lineage>
        <taxon>Eukaryota</taxon>
        <taxon>Metazoa</taxon>
        <taxon>Chordata</taxon>
        <taxon>Craniata</taxon>
        <taxon>Vertebrata</taxon>
        <taxon>Euteleostomi</taxon>
        <taxon>Actinopterygii</taxon>
        <taxon>Neopterygii</taxon>
        <taxon>Teleostei</taxon>
        <taxon>Neoteleostei</taxon>
        <taxon>Acanthomorphata</taxon>
        <taxon>Ovalentaria</taxon>
        <taxon>Atherinomorphae</taxon>
        <taxon>Beloniformes</taxon>
        <taxon>Adrianichthyidae</taxon>
        <taxon>Oryziinae</taxon>
        <taxon>Oryzias</taxon>
    </lineage>
</organism>
<reference evidence="1" key="2">
    <citation type="submission" date="2025-09" db="UniProtKB">
        <authorList>
            <consortium name="Ensembl"/>
        </authorList>
    </citation>
    <scope>IDENTIFICATION</scope>
</reference>
<dbReference type="Proteomes" id="UP000694383">
    <property type="component" value="Unplaced"/>
</dbReference>
<dbReference type="Ensembl" id="ENSOSIT00000040202.1">
    <property type="protein sequence ID" value="ENSOSIP00000038142.1"/>
    <property type="gene ID" value="ENSOSIG00000018842.1"/>
</dbReference>
<evidence type="ECO:0000313" key="1">
    <source>
        <dbReference type="Ensembl" id="ENSOSIP00000038142.1"/>
    </source>
</evidence>
<protein>
    <submittedName>
        <fullName evidence="1">Uncharacterized protein</fullName>
    </submittedName>
</protein>
<evidence type="ECO:0000313" key="2">
    <source>
        <dbReference type="Proteomes" id="UP000694383"/>
    </source>
</evidence>
<dbReference type="AlphaFoldDB" id="A0A8C7Z466"/>
<accession>A0A8C7Z466</accession>
<reference evidence="1" key="1">
    <citation type="submission" date="2025-08" db="UniProtKB">
        <authorList>
            <consortium name="Ensembl"/>
        </authorList>
    </citation>
    <scope>IDENTIFICATION</scope>
</reference>
<name>A0A8C7Z466_9TELE</name>
<keyword evidence="2" id="KW-1185">Reference proteome</keyword>